<keyword evidence="4" id="KW-1133">Transmembrane helix</keyword>
<feature type="region of interest" description="Disordered" evidence="3">
    <location>
        <begin position="247"/>
        <end position="305"/>
    </location>
</feature>
<feature type="chain" id="PRO_5010995112" description="STM1-like N-terminal domain-containing protein" evidence="5">
    <location>
        <begin position="26"/>
        <end position="305"/>
    </location>
</feature>
<proteinExistence type="predicted"/>
<gene>
    <name evidence="7" type="ORF">BCR41DRAFT_353628</name>
</gene>
<name>A0A1Y2GPR4_9FUNG</name>
<feature type="compositionally biased region" description="Low complexity" evidence="3">
    <location>
        <begin position="270"/>
        <end position="280"/>
    </location>
</feature>
<evidence type="ECO:0000313" key="8">
    <source>
        <dbReference type="Proteomes" id="UP000193648"/>
    </source>
</evidence>
<feature type="region of interest" description="Disordered" evidence="3">
    <location>
        <begin position="139"/>
        <end position="170"/>
    </location>
</feature>
<feature type="compositionally biased region" description="Acidic residues" evidence="3">
    <location>
        <begin position="256"/>
        <end position="266"/>
    </location>
</feature>
<feature type="signal peptide" evidence="5">
    <location>
        <begin position="1"/>
        <end position="25"/>
    </location>
</feature>
<evidence type="ECO:0000256" key="1">
    <source>
        <dbReference type="ARBA" id="ARBA00004496"/>
    </source>
</evidence>
<keyword evidence="2" id="KW-0963">Cytoplasm</keyword>
<feature type="transmembrane region" description="Helical" evidence="4">
    <location>
        <begin position="176"/>
        <end position="202"/>
    </location>
</feature>
<feature type="compositionally biased region" description="Basic and acidic residues" evidence="3">
    <location>
        <begin position="291"/>
        <end position="305"/>
    </location>
</feature>
<feature type="region of interest" description="Disordered" evidence="3">
    <location>
        <begin position="218"/>
        <end position="237"/>
    </location>
</feature>
<evidence type="ECO:0000259" key="6">
    <source>
        <dbReference type="Pfam" id="PF09598"/>
    </source>
</evidence>
<feature type="domain" description="STM1-like N-terminal" evidence="6">
    <location>
        <begin position="250"/>
        <end position="295"/>
    </location>
</feature>
<keyword evidence="8" id="KW-1185">Reference proteome</keyword>
<dbReference type="EMBL" id="MCFF01000018">
    <property type="protein sequence ID" value="ORZ16172.1"/>
    <property type="molecule type" value="Genomic_DNA"/>
</dbReference>
<dbReference type="GeneID" id="33566037"/>
<accession>A0A1Y2GPR4</accession>
<dbReference type="InParanoid" id="A0A1Y2GPR4"/>
<dbReference type="AlphaFoldDB" id="A0A1Y2GPR4"/>
<evidence type="ECO:0000256" key="5">
    <source>
        <dbReference type="SAM" id="SignalP"/>
    </source>
</evidence>
<comment type="caution">
    <text evidence="7">The sequence shown here is derived from an EMBL/GenBank/DDBJ whole genome shotgun (WGS) entry which is preliminary data.</text>
</comment>
<keyword evidence="5" id="KW-0732">Signal</keyword>
<dbReference type="Proteomes" id="UP000193648">
    <property type="component" value="Unassembled WGS sequence"/>
</dbReference>
<evidence type="ECO:0000256" key="3">
    <source>
        <dbReference type="SAM" id="MobiDB-lite"/>
    </source>
</evidence>
<evidence type="ECO:0000313" key="7">
    <source>
        <dbReference type="EMBL" id="ORZ16172.1"/>
    </source>
</evidence>
<sequence>MHPSSTTVVVMALVALSCNIFKVEAQDSSLADRSPPAMGQLVNIMYSRSETEELGTVDAQFNTCFRLEGANRAPADYAYLTFAPKNATINFYTDGNCQDFTYGLYGYYIGNPGPAMSFRWVGWTEDAVGVLVEKEPIHGQGDAAHGGGVPSTGNTPHPDGNDNNNHSNNGGGEKSYLSTFFGAIVGSLITLLVGGIIFWSTVQKGVDDSKFKRFIPSPTRFKRASPGGRGEDNVGDRDDDILLATKNRDENAFELIGDDDDEDESEADHTGSSSEGSTSSLRRQQRKHSKEPKEQNGRYQNDERV</sequence>
<evidence type="ECO:0000256" key="2">
    <source>
        <dbReference type="ARBA" id="ARBA00022490"/>
    </source>
</evidence>
<feature type="compositionally biased region" description="Low complexity" evidence="3">
    <location>
        <begin position="153"/>
        <end position="168"/>
    </location>
</feature>
<reference evidence="7 8" key="1">
    <citation type="submission" date="2016-07" db="EMBL/GenBank/DDBJ databases">
        <title>Pervasive Adenine N6-methylation of Active Genes in Fungi.</title>
        <authorList>
            <consortium name="DOE Joint Genome Institute"/>
            <person name="Mondo S.J."/>
            <person name="Dannebaum R.O."/>
            <person name="Kuo R.C."/>
            <person name="Labutti K."/>
            <person name="Haridas S."/>
            <person name="Kuo A."/>
            <person name="Salamov A."/>
            <person name="Ahrendt S.R."/>
            <person name="Lipzen A."/>
            <person name="Sullivan W."/>
            <person name="Andreopoulos W.B."/>
            <person name="Clum A."/>
            <person name="Lindquist E."/>
            <person name="Daum C."/>
            <person name="Ramamoorthy G.K."/>
            <person name="Gryganskyi A."/>
            <person name="Culley D."/>
            <person name="Magnuson J.K."/>
            <person name="James T.Y."/>
            <person name="O'Malley M.A."/>
            <person name="Stajich J.E."/>
            <person name="Spatafora J.W."/>
            <person name="Visel A."/>
            <person name="Grigoriev I.V."/>
        </authorList>
    </citation>
    <scope>NUCLEOTIDE SEQUENCE [LARGE SCALE GENOMIC DNA]</scope>
    <source>
        <strain evidence="7 8">NRRL 3116</strain>
    </source>
</reference>
<keyword evidence="4" id="KW-0812">Transmembrane</keyword>
<protein>
    <recommendedName>
        <fullName evidence="6">STM1-like N-terminal domain-containing protein</fullName>
    </recommendedName>
</protein>
<dbReference type="InterPro" id="IPR019084">
    <property type="entry name" value="STM1-like_N"/>
</dbReference>
<dbReference type="Pfam" id="PF09598">
    <property type="entry name" value="Stm1_N"/>
    <property type="match status" value="1"/>
</dbReference>
<dbReference type="GO" id="GO:0005737">
    <property type="term" value="C:cytoplasm"/>
    <property type="evidence" value="ECO:0007669"/>
    <property type="project" value="UniProtKB-SubCell"/>
</dbReference>
<evidence type="ECO:0000256" key="4">
    <source>
        <dbReference type="SAM" id="Phobius"/>
    </source>
</evidence>
<dbReference type="OrthoDB" id="2416293at2759"/>
<dbReference type="RefSeq" id="XP_021881519.1">
    <property type="nucleotide sequence ID" value="XM_022024193.1"/>
</dbReference>
<keyword evidence="4" id="KW-0472">Membrane</keyword>
<organism evidence="7 8">
    <name type="scientific">Lobosporangium transversale</name>
    <dbReference type="NCBI Taxonomy" id="64571"/>
    <lineage>
        <taxon>Eukaryota</taxon>
        <taxon>Fungi</taxon>
        <taxon>Fungi incertae sedis</taxon>
        <taxon>Mucoromycota</taxon>
        <taxon>Mortierellomycotina</taxon>
        <taxon>Mortierellomycetes</taxon>
        <taxon>Mortierellales</taxon>
        <taxon>Mortierellaceae</taxon>
        <taxon>Lobosporangium</taxon>
    </lineage>
</organism>
<comment type="subcellular location">
    <subcellularLocation>
        <location evidence="1">Cytoplasm</location>
    </subcellularLocation>
</comment>